<dbReference type="EMBL" id="AE017282">
    <property type="protein sequence ID" value="AAU91356.1"/>
    <property type="molecule type" value="Genomic_DNA"/>
</dbReference>
<gene>
    <name evidence="2" type="ordered locus">MCA2502</name>
</gene>
<dbReference type="KEGG" id="mca:MCA2502"/>
<dbReference type="STRING" id="243233.MCA2502"/>
<dbReference type="AlphaFoldDB" id="Q604N6"/>
<reference evidence="2 3" key="1">
    <citation type="journal article" date="2004" name="PLoS Biol.">
        <title>Genomic insights into methanotrophy: the complete genome sequence of Methylococcus capsulatus (Bath).</title>
        <authorList>
            <person name="Ward N.L."/>
            <person name="Larsen O."/>
            <person name="Sakwa J."/>
            <person name="Bruseth L."/>
            <person name="Khouri H.M."/>
            <person name="Durkin A.S."/>
            <person name="Dimitrov G."/>
            <person name="Jiang L."/>
            <person name="Scanlan D."/>
            <person name="Kang K.H."/>
            <person name="Lewis M.R."/>
            <person name="Nelson K.E."/>
            <person name="Methe B.A."/>
            <person name="Wu M."/>
            <person name="Heidelberg J.F."/>
            <person name="Paulsen I.T."/>
            <person name="Fouts D.E."/>
            <person name="Ravel J."/>
            <person name="Tettelin H."/>
            <person name="Ren Q."/>
            <person name="Read T.D."/>
            <person name="DeBoy R.T."/>
            <person name="Seshadri R."/>
            <person name="Salzberg S.L."/>
            <person name="Jensen H.B."/>
            <person name="Birkeland N.K."/>
            <person name="Nelson W.C."/>
            <person name="Dodson R.J."/>
            <person name="Grindhaug S.H."/>
            <person name="Holt I.E."/>
            <person name="Eidhammer I."/>
            <person name="Jonasen I."/>
            <person name="Vanaken S."/>
            <person name="Utterback T.R."/>
            <person name="Feldblyum T.V."/>
            <person name="Fraser C.M."/>
            <person name="Lillehaug J.R."/>
            <person name="Eisen J.A."/>
        </authorList>
    </citation>
    <scope>NUCLEOTIDE SEQUENCE [LARGE SCALE GENOMIC DNA]</scope>
    <source>
        <strain evidence="3">ATCC 33009 / NCIMB 11132 / Bath</strain>
    </source>
</reference>
<organism evidence="2 3">
    <name type="scientific">Methylococcus capsulatus (strain ATCC 33009 / NCIMB 11132 / Bath)</name>
    <dbReference type="NCBI Taxonomy" id="243233"/>
    <lineage>
        <taxon>Bacteria</taxon>
        <taxon>Pseudomonadati</taxon>
        <taxon>Pseudomonadota</taxon>
        <taxon>Gammaproteobacteria</taxon>
        <taxon>Methylococcales</taxon>
        <taxon>Methylococcaceae</taxon>
        <taxon>Methylococcus</taxon>
    </lineage>
</organism>
<feature type="region of interest" description="Disordered" evidence="1">
    <location>
        <begin position="1"/>
        <end position="21"/>
    </location>
</feature>
<dbReference type="Proteomes" id="UP000006821">
    <property type="component" value="Chromosome"/>
</dbReference>
<dbReference type="HOGENOM" id="CLU_2991507_0_0_6"/>
<protein>
    <submittedName>
        <fullName evidence="2">Uncharacterized protein</fullName>
    </submittedName>
</protein>
<sequence>MTSLLARNPGGGRGKSGFASFGAKTRPQLVGSGAALALAAGEPLTVPRFGPFLRYAA</sequence>
<proteinExistence type="predicted"/>
<evidence type="ECO:0000256" key="1">
    <source>
        <dbReference type="SAM" id="MobiDB-lite"/>
    </source>
</evidence>
<evidence type="ECO:0000313" key="2">
    <source>
        <dbReference type="EMBL" id="AAU91356.1"/>
    </source>
</evidence>
<evidence type="ECO:0000313" key="3">
    <source>
        <dbReference type="Proteomes" id="UP000006821"/>
    </source>
</evidence>
<name>Q604N6_METCA</name>
<accession>Q604N6</accession>